<dbReference type="OrthoDB" id="9790710at2"/>
<keyword evidence="4" id="KW-1185">Reference proteome</keyword>
<dbReference type="EMBL" id="AP017378">
    <property type="protein sequence ID" value="BBD07846.1"/>
    <property type="molecule type" value="Genomic_DNA"/>
</dbReference>
<dbReference type="RefSeq" id="WP_126377453.1">
    <property type="nucleotide sequence ID" value="NZ_AP017378.1"/>
</dbReference>
<dbReference type="GO" id="GO:0016757">
    <property type="term" value="F:glycosyltransferase activity"/>
    <property type="evidence" value="ECO:0007669"/>
    <property type="project" value="InterPro"/>
</dbReference>
<organism evidence="3 4">
    <name type="scientific">Desulfovibrio ferrophilus</name>
    <dbReference type="NCBI Taxonomy" id="241368"/>
    <lineage>
        <taxon>Bacteria</taxon>
        <taxon>Pseudomonadati</taxon>
        <taxon>Thermodesulfobacteriota</taxon>
        <taxon>Desulfovibrionia</taxon>
        <taxon>Desulfovibrionales</taxon>
        <taxon>Desulfovibrionaceae</taxon>
        <taxon>Desulfovibrio</taxon>
    </lineage>
</organism>
<name>A0A2Z6AXH2_9BACT</name>
<dbReference type="InterPro" id="IPR001296">
    <property type="entry name" value="Glyco_trans_1"/>
</dbReference>
<protein>
    <submittedName>
        <fullName evidence="3">Glycosyl transferase group 1</fullName>
    </submittedName>
</protein>
<dbReference type="Gene3D" id="3.40.50.2000">
    <property type="entry name" value="Glycogen Phosphorylase B"/>
    <property type="match status" value="2"/>
</dbReference>
<reference evidence="3 4" key="1">
    <citation type="journal article" date="2018" name="Sci. Adv.">
        <title>Multi-heme cytochromes provide a pathway for survival in energy-limited environments.</title>
        <authorList>
            <person name="Deng X."/>
            <person name="Dohmae N."/>
            <person name="Nealson K.H."/>
            <person name="Hashimoto K."/>
            <person name="Okamoto A."/>
        </authorList>
    </citation>
    <scope>NUCLEOTIDE SEQUENCE [LARGE SCALE GENOMIC DNA]</scope>
    <source>
        <strain evidence="3 4">IS5</strain>
    </source>
</reference>
<dbReference type="Proteomes" id="UP000269883">
    <property type="component" value="Chromosome"/>
</dbReference>
<evidence type="ECO:0000313" key="4">
    <source>
        <dbReference type="Proteomes" id="UP000269883"/>
    </source>
</evidence>
<feature type="domain" description="Glycosyltransferase subfamily 4-like N-terminal" evidence="2">
    <location>
        <begin position="12"/>
        <end position="160"/>
    </location>
</feature>
<evidence type="ECO:0000259" key="2">
    <source>
        <dbReference type="Pfam" id="PF13439"/>
    </source>
</evidence>
<gene>
    <name evidence="3" type="ORF">DFE_1120</name>
</gene>
<keyword evidence="3" id="KW-0808">Transferase</keyword>
<dbReference type="Pfam" id="PF13439">
    <property type="entry name" value="Glyco_transf_4"/>
    <property type="match status" value="1"/>
</dbReference>
<accession>A0A2Z6AXH2</accession>
<evidence type="ECO:0000259" key="1">
    <source>
        <dbReference type="Pfam" id="PF00534"/>
    </source>
</evidence>
<dbReference type="CDD" id="cd03811">
    <property type="entry name" value="GT4_GT28_WabH-like"/>
    <property type="match status" value="1"/>
</dbReference>
<dbReference type="InterPro" id="IPR028098">
    <property type="entry name" value="Glyco_trans_4-like_N"/>
</dbReference>
<sequence>MNIAFVNATRRFGGVKAWTLDLCRALDGMGHKTWIFARPGPFLDKAQAMGLDAREGWFGFDYRPLSVWRFMQFIKTNHVDALVANVGKDLRIAGIAARLCGVPVVHRVGLPRDMRDTLKVRNTHRFTKATLLSPCQFIKREMLQEVSFLSADDIHVIPTGKVPAAQAPAAVRTPRSIAVTSQLNPDKGHADLILALAELKRRGRQFHLHVAGTGRSEAELKQLAEQQGLSNAITWHGFVTDVNAILDQADIFCLPSLSEGLPNTLLESMARGLAPVARNVGGIGEAWPADLAPLDRTLVPLDNGMAGLGTALDKLLALGDEELNTLRTDVWKWFATHHSLNVRAAQFADYISKLPEQR</sequence>
<proteinExistence type="predicted"/>
<dbReference type="KEGG" id="dfl:DFE_1120"/>
<dbReference type="AlphaFoldDB" id="A0A2Z6AXH2"/>
<evidence type="ECO:0000313" key="3">
    <source>
        <dbReference type="EMBL" id="BBD07846.1"/>
    </source>
</evidence>
<dbReference type="PANTHER" id="PTHR12526">
    <property type="entry name" value="GLYCOSYLTRANSFERASE"/>
    <property type="match status" value="1"/>
</dbReference>
<dbReference type="SUPFAM" id="SSF53756">
    <property type="entry name" value="UDP-Glycosyltransferase/glycogen phosphorylase"/>
    <property type="match status" value="1"/>
</dbReference>
<dbReference type="Pfam" id="PF00534">
    <property type="entry name" value="Glycos_transf_1"/>
    <property type="match status" value="1"/>
</dbReference>
<feature type="domain" description="Glycosyl transferase family 1" evidence="1">
    <location>
        <begin position="173"/>
        <end position="285"/>
    </location>
</feature>